<evidence type="ECO:0000256" key="6">
    <source>
        <dbReference type="ARBA" id="ARBA00023163"/>
    </source>
</evidence>
<reference evidence="12 13" key="1">
    <citation type="journal article" date="2021" name="J. Hered.">
        <title>A chromosome-level genome assembly of the parasitoid wasp, Cotesia glomerata (Hymenoptera: Braconidae).</title>
        <authorList>
            <person name="Pinto B.J."/>
            <person name="Weis J.J."/>
            <person name="Gamble T."/>
            <person name="Ode P.J."/>
            <person name="Paul R."/>
            <person name="Zaspel J.M."/>
        </authorList>
    </citation>
    <scope>NUCLEOTIDE SEQUENCE [LARGE SCALE GENOMIC DNA]</scope>
    <source>
        <strain evidence="12">CgM1</strain>
    </source>
</reference>
<dbReference type="GO" id="GO:0003712">
    <property type="term" value="F:transcription coregulator activity"/>
    <property type="evidence" value="ECO:0007669"/>
    <property type="project" value="TreeGrafter"/>
</dbReference>
<keyword evidence="6" id="KW-0804">Transcription</keyword>
<dbReference type="Proteomes" id="UP000826195">
    <property type="component" value="Unassembled WGS sequence"/>
</dbReference>
<evidence type="ECO:0000256" key="4">
    <source>
        <dbReference type="ARBA" id="ARBA00023015"/>
    </source>
</evidence>
<accession>A0AAV7J2X5</accession>
<keyword evidence="5" id="KW-0010">Activator</keyword>
<comment type="similarity">
    <text evidence="2">Belongs to the Mediator complex subunit 30 family.</text>
</comment>
<dbReference type="GO" id="GO:0016592">
    <property type="term" value="C:mediator complex"/>
    <property type="evidence" value="ECO:0007669"/>
    <property type="project" value="TreeGrafter"/>
</dbReference>
<feature type="region of interest" description="Disordered" evidence="11">
    <location>
        <begin position="163"/>
        <end position="197"/>
    </location>
</feature>
<evidence type="ECO:0000256" key="5">
    <source>
        <dbReference type="ARBA" id="ARBA00023159"/>
    </source>
</evidence>
<evidence type="ECO:0000313" key="13">
    <source>
        <dbReference type="Proteomes" id="UP000826195"/>
    </source>
</evidence>
<evidence type="ECO:0000256" key="1">
    <source>
        <dbReference type="ARBA" id="ARBA00004123"/>
    </source>
</evidence>
<organism evidence="12 13">
    <name type="scientific">Cotesia glomerata</name>
    <name type="common">Lepidopteran parasitic wasp</name>
    <name type="synonym">Apanteles glomeratus</name>
    <dbReference type="NCBI Taxonomy" id="32391"/>
    <lineage>
        <taxon>Eukaryota</taxon>
        <taxon>Metazoa</taxon>
        <taxon>Ecdysozoa</taxon>
        <taxon>Arthropoda</taxon>
        <taxon>Hexapoda</taxon>
        <taxon>Insecta</taxon>
        <taxon>Pterygota</taxon>
        <taxon>Neoptera</taxon>
        <taxon>Endopterygota</taxon>
        <taxon>Hymenoptera</taxon>
        <taxon>Apocrita</taxon>
        <taxon>Ichneumonoidea</taxon>
        <taxon>Braconidae</taxon>
        <taxon>Microgastrinae</taxon>
        <taxon>Cotesia</taxon>
    </lineage>
</organism>
<dbReference type="InterPro" id="IPR021019">
    <property type="entry name" value="Mediator_Med30_met"/>
</dbReference>
<gene>
    <name evidence="12" type="ORF">KQX54_006876</name>
</gene>
<evidence type="ECO:0000256" key="9">
    <source>
        <dbReference type="ARBA" id="ARBA00031981"/>
    </source>
</evidence>
<feature type="compositionally biased region" description="Low complexity" evidence="11">
    <location>
        <begin position="181"/>
        <end position="195"/>
    </location>
</feature>
<keyword evidence="10" id="KW-0175">Coiled coil</keyword>
<evidence type="ECO:0000256" key="11">
    <source>
        <dbReference type="SAM" id="MobiDB-lite"/>
    </source>
</evidence>
<dbReference type="PANTHER" id="PTHR31705">
    <property type="entry name" value="MEDIATOR OF RNA POLYMERASE II TRANSCRIPTION SUBUNIT 30"/>
    <property type="match status" value="1"/>
</dbReference>
<evidence type="ECO:0000313" key="12">
    <source>
        <dbReference type="EMBL" id="KAH0567130.1"/>
    </source>
</evidence>
<evidence type="ECO:0000256" key="7">
    <source>
        <dbReference type="ARBA" id="ARBA00023242"/>
    </source>
</evidence>
<protein>
    <recommendedName>
        <fullName evidence="3">Mediator of RNA polymerase II transcription subunit 30</fullName>
    </recommendedName>
    <alternativeName>
        <fullName evidence="9">Mediator complex subunit 30</fullName>
    </alternativeName>
</protein>
<dbReference type="GO" id="GO:0045893">
    <property type="term" value="P:positive regulation of DNA-templated transcription"/>
    <property type="evidence" value="ECO:0007669"/>
    <property type="project" value="TreeGrafter"/>
</dbReference>
<dbReference type="PANTHER" id="PTHR31705:SF4">
    <property type="entry name" value="MEDIATOR OF RNA POLYMERASE II TRANSCRIPTION SUBUNIT 30"/>
    <property type="match status" value="1"/>
</dbReference>
<evidence type="ECO:0000256" key="3">
    <source>
        <dbReference type="ARBA" id="ARBA00019664"/>
    </source>
</evidence>
<evidence type="ECO:0000256" key="8">
    <source>
        <dbReference type="ARBA" id="ARBA00025687"/>
    </source>
</evidence>
<keyword evidence="4" id="KW-0805">Transcription regulation</keyword>
<evidence type="ECO:0000256" key="10">
    <source>
        <dbReference type="SAM" id="Coils"/>
    </source>
</evidence>
<keyword evidence="13" id="KW-1185">Reference proteome</keyword>
<name>A0AAV7J2X5_COTGL</name>
<keyword evidence="7" id="KW-0539">Nucleus</keyword>
<dbReference type="EMBL" id="JAHXZJ010000001">
    <property type="protein sequence ID" value="KAH0567130.1"/>
    <property type="molecule type" value="Genomic_DNA"/>
</dbReference>
<comment type="function">
    <text evidence="8">Component of the Mediator complex, a coactivator involved in the regulated transcription of nearly all RNA polymerase II-dependent genes. Mediator functions as a bridge to convey information from gene-specific regulatory proteins to the basal RNA polymerase II transcription machinery. Mediator is recruited to promoters by direct interactions with regulatory proteins and serves as a scaffold for the assembly of a functional preinitiation complex with RNA polymerase II and the general transcription factors.</text>
</comment>
<dbReference type="Pfam" id="PF11315">
    <property type="entry name" value="Med30"/>
    <property type="match status" value="1"/>
</dbReference>
<feature type="coiled-coil region" evidence="10">
    <location>
        <begin position="132"/>
        <end position="162"/>
    </location>
</feature>
<proteinExistence type="inferred from homology"/>
<evidence type="ECO:0000256" key="2">
    <source>
        <dbReference type="ARBA" id="ARBA00010606"/>
    </source>
</evidence>
<comment type="subcellular location">
    <subcellularLocation>
        <location evidence="1">Nucleus</location>
    </subcellularLocation>
</comment>
<sequence>MDYYNFFYRLKFTFNTTAWVYGGHDQAIKRSTADLTFLRCIKTREVIEIKKNKRVTTMAGQQQSFLPGFPAPQQQAMINQFGGGQIAPELMGPQQRGLINPQQFGAGMGGNVGPNPMAQQVMTQERQQLAQQTLMQQQLQQMQQQKRQLQQQQQTALISQNNQAVNQVQTPQPSAPPMQPQVPQQQQPQQQPRQQEFSPVAICKKGQETVQKITLAVQELYQMLKNIQPPTGPHQGYATSVETKKSVMIALNNICTLCTHLRRIYNLCNENSHLQGMEYTHIESLIPFKGEWDMKSDEKKNSEVYRQVCEERNQLIEQLTIKNRHLKEIIDHIRLITSEINIMLHMRRS</sequence>
<comment type="caution">
    <text evidence="12">The sequence shown here is derived from an EMBL/GenBank/DDBJ whole genome shotgun (WGS) entry which is preliminary data.</text>
</comment>
<dbReference type="AlphaFoldDB" id="A0AAV7J2X5"/>